<organism evidence="2 3">
    <name type="scientific">Luteimonas cucumeris</name>
    <dbReference type="NCBI Taxonomy" id="985012"/>
    <lineage>
        <taxon>Bacteria</taxon>
        <taxon>Pseudomonadati</taxon>
        <taxon>Pseudomonadota</taxon>
        <taxon>Gammaproteobacteria</taxon>
        <taxon>Lysobacterales</taxon>
        <taxon>Lysobacteraceae</taxon>
        <taxon>Luteimonas</taxon>
    </lineage>
</organism>
<proteinExistence type="predicted"/>
<dbReference type="EMBL" id="VLKN01000001">
    <property type="protein sequence ID" value="TWI06237.1"/>
    <property type="molecule type" value="Genomic_DNA"/>
</dbReference>
<evidence type="ECO:0000313" key="2">
    <source>
        <dbReference type="EMBL" id="TWI06237.1"/>
    </source>
</evidence>
<keyword evidence="3" id="KW-1185">Reference proteome</keyword>
<sequence>MSTANIAMAMSSPVKDGFLREGVVWEGLQPRLSLQMSGLKPLPHEPSPHPHPGGA</sequence>
<feature type="region of interest" description="Disordered" evidence="1">
    <location>
        <begin position="36"/>
        <end position="55"/>
    </location>
</feature>
<reference evidence="2 3" key="1">
    <citation type="journal article" date="2015" name="Stand. Genomic Sci.">
        <title>Genomic Encyclopedia of Bacterial and Archaeal Type Strains, Phase III: the genomes of soil and plant-associated and newly described type strains.</title>
        <authorList>
            <person name="Whitman W.B."/>
            <person name="Woyke T."/>
            <person name="Klenk H.P."/>
            <person name="Zhou Y."/>
            <person name="Lilburn T.G."/>
            <person name="Beck B.J."/>
            <person name="De Vos P."/>
            <person name="Vandamme P."/>
            <person name="Eisen J.A."/>
            <person name="Garrity G."/>
            <person name="Hugenholtz P."/>
            <person name="Kyrpides N.C."/>
        </authorList>
    </citation>
    <scope>NUCLEOTIDE SEQUENCE [LARGE SCALE GENOMIC DNA]</scope>
    <source>
        <strain evidence="2 3">CGMCC 1.10821</strain>
    </source>
</reference>
<evidence type="ECO:0000256" key="1">
    <source>
        <dbReference type="SAM" id="MobiDB-lite"/>
    </source>
</evidence>
<accession>A0A562LF52</accession>
<dbReference type="AlphaFoldDB" id="A0A562LF52"/>
<name>A0A562LF52_9GAMM</name>
<protein>
    <submittedName>
        <fullName evidence="2">Uncharacterized protein</fullName>
    </submittedName>
</protein>
<gene>
    <name evidence="2" type="ORF">IP90_00502</name>
</gene>
<comment type="caution">
    <text evidence="2">The sequence shown here is derived from an EMBL/GenBank/DDBJ whole genome shotgun (WGS) entry which is preliminary data.</text>
</comment>
<dbReference type="Proteomes" id="UP000315167">
    <property type="component" value="Unassembled WGS sequence"/>
</dbReference>
<evidence type="ECO:0000313" key="3">
    <source>
        <dbReference type="Proteomes" id="UP000315167"/>
    </source>
</evidence>